<dbReference type="SUPFAM" id="SSF57667">
    <property type="entry name" value="beta-beta-alpha zinc fingers"/>
    <property type="match status" value="1"/>
</dbReference>
<dbReference type="FunCoup" id="B4M601">
    <property type="interactions" value="4"/>
</dbReference>
<sequence length="323" mass="37511">MQHIQAKVTPIVVPVYELPEYVCVETCCITQQFAKEHNITGISKISKNIAALCAFDNYKPAPKEQLTMPTTESVKQDNSVPCRMREIQTENISTADVGIQCKRDDDDDEAWIEPQPSTGPDEESMKQERKFLSYVSQHTSMFPNGMLECLICGEVANYLLEHQRHMAMHYGPRALCFSCGKLIKHRHLIGQHGYSCTARPHARSRPQIHMQCPHLHCSFMVVSKQQLRRHLKRHLNVKAHHCLLCRKSFSSFAQFLVHRMLVSACSRAKHIYLDKCARRAHVKAQIYRCTICLKRFNNAFRCVLHKRRCILQHHKRLRWLLTQ</sequence>
<evidence type="ECO:0000259" key="2">
    <source>
        <dbReference type="PROSITE" id="PS00028"/>
    </source>
</evidence>
<dbReference type="OrthoDB" id="4748970at2759"/>
<dbReference type="InParanoid" id="B4M601"/>
<proteinExistence type="predicted"/>
<name>B4M601_DROVI</name>
<dbReference type="Proteomes" id="UP000008792">
    <property type="component" value="Unassembled WGS sequence"/>
</dbReference>
<gene>
    <name evidence="3" type="primary">Dvir\GJ10674</name>
    <name evidence="3" type="ORF">Dvir_GJ10674</name>
</gene>
<dbReference type="eggNOG" id="KOG1721">
    <property type="taxonomic scope" value="Eukaryota"/>
</dbReference>
<dbReference type="HOGENOM" id="CLU_070175_0_0_1"/>
<dbReference type="AlphaFoldDB" id="B4M601"/>
<dbReference type="KEGG" id="dvi:6633087"/>
<dbReference type="PROSITE" id="PS00028">
    <property type="entry name" value="ZINC_FINGER_C2H2_1"/>
    <property type="match status" value="1"/>
</dbReference>
<dbReference type="InterPro" id="IPR036236">
    <property type="entry name" value="Znf_C2H2_sf"/>
</dbReference>
<evidence type="ECO:0000313" key="4">
    <source>
        <dbReference type="Proteomes" id="UP000008792"/>
    </source>
</evidence>
<organism evidence="3 4">
    <name type="scientific">Drosophila virilis</name>
    <name type="common">Fruit fly</name>
    <dbReference type="NCBI Taxonomy" id="7244"/>
    <lineage>
        <taxon>Eukaryota</taxon>
        <taxon>Metazoa</taxon>
        <taxon>Ecdysozoa</taxon>
        <taxon>Arthropoda</taxon>
        <taxon>Hexapoda</taxon>
        <taxon>Insecta</taxon>
        <taxon>Pterygota</taxon>
        <taxon>Neoptera</taxon>
        <taxon>Endopterygota</taxon>
        <taxon>Diptera</taxon>
        <taxon>Brachycera</taxon>
        <taxon>Muscomorpha</taxon>
        <taxon>Ephydroidea</taxon>
        <taxon>Drosophilidae</taxon>
        <taxon>Drosophila</taxon>
    </lineage>
</organism>
<dbReference type="STRING" id="7244.B4M601"/>
<dbReference type="PhylomeDB" id="B4M601"/>
<feature type="region of interest" description="Disordered" evidence="1">
    <location>
        <begin position="106"/>
        <end position="126"/>
    </location>
</feature>
<dbReference type="OMA" id="CNAMSHS"/>
<evidence type="ECO:0000313" key="3">
    <source>
        <dbReference type="EMBL" id="EDW59077.1"/>
    </source>
</evidence>
<dbReference type="EMBL" id="CH940652">
    <property type="protein sequence ID" value="EDW59077.1"/>
    <property type="molecule type" value="Genomic_DNA"/>
</dbReference>
<accession>B4M601</accession>
<reference evidence="3 4" key="1">
    <citation type="journal article" date="2007" name="Nature">
        <title>Evolution of genes and genomes on the Drosophila phylogeny.</title>
        <authorList>
            <consortium name="Drosophila 12 Genomes Consortium"/>
            <person name="Clark A.G."/>
            <person name="Eisen M.B."/>
            <person name="Smith D.R."/>
            <person name="Bergman C.M."/>
            <person name="Oliver B."/>
            <person name="Markow T.A."/>
            <person name="Kaufman T.C."/>
            <person name="Kellis M."/>
            <person name="Gelbart W."/>
            <person name="Iyer V.N."/>
            <person name="Pollard D.A."/>
            <person name="Sackton T.B."/>
            <person name="Larracuente A.M."/>
            <person name="Singh N.D."/>
            <person name="Abad J.P."/>
            <person name="Abt D.N."/>
            <person name="Adryan B."/>
            <person name="Aguade M."/>
            <person name="Akashi H."/>
            <person name="Anderson W.W."/>
            <person name="Aquadro C.F."/>
            <person name="Ardell D.H."/>
            <person name="Arguello R."/>
            <person name="Artieri C.G."/>
            <person name="Barbash D.A."/>
            <person name="Barker D."/>
            <person name="Barsanti P."/>
            <person name="Batterham P."/>
            <person name="Batzoglou S."/>
            <person name="Begun D."/>
            <person name="Bhutkar A."/>
            <person name="Blanco E."/>
            <person name="Bosak S.A."/>
            <person name="Bradley R.K."/>
            <person name="Brand A.D."/>
            <person name="Brent M.R."/>
            <person name="Brooks A.N."/>
            <person name="Brown R.H."/>
            <person name="Butlin R.K."/>
            <person name="Caggese C."/>
            <person name="Calvi B.R."/>
            <person name="Bernardo de Carvalho A."/>
            <person name="Caspi A."/>
            <person name="Castrezana S."/>
            <person name="Celniker S.E."/>
            <person name="Chang J.L."/>
            <person name="Chapple C."/>
            <person name="Chatterji S."/>
            <person name="Chinwalla A."/>
            <person name="Civetta A."/>
            <person name="Clifton S.W."/>
            <person name="Comeron J.M."/>
            <person name="Costello J.C."/>
            <person name="Coyne J.A."/>
            <person name="Daub J."/>
            <person name="David R.G."/>
            <person name="Delcher A.L."/>
            <person name="Delehaunty K."/>
            <person name="Do C.B."/>
            <person name="Ebling H."/>
            <person name="Edwards K."/>
            <person name="Eickbush T."/>
            <person name="Evans J.D."/>
            <person name="Filipski A."/>
            <person name="Findeiss S."/>
            <person name="Freyhult E."/>
            <person name="Fulton L."/>
            <person name="Fulton R."/>
            <person name="Garcia A.C."/>
            <person name="Gardiner A."/>
            <person name="Garfield D.A."/>
            <person name="Garvin B.E."/>
            <person name="Gibson G."/>
            <person name="Gilbert D."/>
            <person name="Gnerre S."/>
            <person name="Godfrey J."/>
            <person name="Good R."/>
            <person name="Gotea V."/>
            <person name="Gravely B."/>
            <person name="Greenberg A.J."/>
            <person name="Griffiths-Jones S."/>
            <person name="Gross S."/>
            <person name="Guigo R."/>
            <person name="Gustafson E.A."/>
            <person name="Haerty W."/>
            <person name="Hahn M.W."/>
            <person name="Halligan D.L."/>
            <person name="Halpern A.L."/>
            <person name="Halter G.M."/>
            <person name="Han M.V."/>
            <person name="Heger A."/>
            <person name="Hillier L."/>
            <person name="Hinrichs A.S."/>
            <person name="Holmes I."/>
            <person name="Hoskins R.A."/>
            <person name="Hubisz M.J."/>
            <person name="Hultmark D."/>
            <person name="Huntley M.A."/>
            <person name="Jaffe D.B."/>
            <person name="Jagadeeshan S."/>
            <person name="Jeck W.R."/>
            <person name="Johnson J."/>
            <person name="Jones C.D."/>
            <person name="Jordan W.C."/>
            <person name="Karpen G.H."/>
            <person name="Kataoka E."/>
            <person name="Keightley P.D."/>
            <person name="Kheradpour P."/>
            <person name="Kirkness E.F."/>
            <person name="Koerich L.B."/>
            <person name="Kristiansen K."/>
            <person name="Kudrna D."/>
            <person name="Kulathinal R.J."/>
            <person name="Kumar S."/>
            <person name="Kwok R."/>
            <person name="Lander E."/>
            <person name="Langley C.H."/>
            <person name="Lapoint R."/>
            <person name="Lazzaro B.P."/>
            <person name="Lee S.J."/>
            <person name="Levesque L."/>
            <person name="Li R."/>
            <person name="Lin C.F."/>
            <person name="Lin M.F."/>
            <person name="Lindblad-Toh K."/>
            <person name="Llopart A."/>
            <person name="Long M."/>
            <person name="Low L."/>
            <person name="Lozovsky E."/>
            <person name="Lu J."/>
            <person name="Luo M."/>
            <person name="Machado C.A."/>
            <person name="Makalowski W."/>
            <person name="Marzo M."/>
            <person name="Matsuda M."/>
            <person name="Matzkin L."/>
            <person name="McAllister B."/>
            <person name="McBride C.S."/>
            <person name="McKernan B."/>
            <person name="McKernan K."/>
            <person name="Mendez-Lago M."/>
            <person name="Minx P."/>
            <person name="Mollenhauer M.U."/>
            <person name="Montooth K."/>
            <person name="Mount S.M."/>
            <person name="Mu X."/>
            <person name="Myers E."/>
            <person name="Negre B."/>
            <person name="Newfeld S."/>
            <person name="Nielsen R."/>
            <person name="Noor M.A."/>
            <person name="O'Grady P."/>
            <person name="Pachter L."/>
            <person name="Papaceit M."/>
            <person name="Parisi M.J."/>
            <person name="Parisi M."/>
            <person name="Parts L."/>
            <person name="Pedersen J.S."/>
            <person name="Pesole G."/>
            <person name="Phillippy A.M."/>
            <person name="Ponting C.P."/>
            <person name="Pop M."/>
            <person name="Porcelli D."/>
            <person name="Powell J.R."/>
            <person name="Prohaska S."/>
            <person name="Pruitt K."/>
            <person name="Puig M."/>
            <person name="Quesneville H."/>
            <person name="Ram K.R."/>
            <person name="Rand D."/>
            <person name="Rasmussen M.D."/>
            <person name="Reed L.K."/>
            <person name="Reenan R."/>
            <person name="Reily A."/>
            <person name="Remington K.A."/>
            <person name="Rieger T.T."/>
            <person name="Ritchie M.G."/>
            <person name="Robin C."/>
            <person name="Rogers Y.H."/>
            <person name="Rohde C."/>
            <person name="Rozas J."/>
            <person name="Rubenfield M.J."/>
            <person name="Ruiz A."/>
            <person name="Russo S."/>
            <person name="Salzberg S.L."/>
            <person name="Sanchez-Gracia A."/>
            <person name="Saranga D.J."/>
            <person name="Sato H."/>
            <person name="Schaeffer S.W."/>
            <person name="Schatz M.C."/>
            <person name="Schlenke T."/>
            <person name="Schwartz R."/>
            <person name="Segarra C."/>
            <person name="Singh R.S."/>
            <person name="Sirot L."/>
            <person name="Sirota M."/>
            <person name="Sisneros N.B."/>
            <person name="Smith C.D."/>
            <person name="Smith T.F."/>
            <person name="Spieth J."/>
            <person name="Stage D.E."/>
            <person name="Stark A."/>
            <person name="Stephan W."/>
            <person name="Strausberg R.L."/>
            <person name="Strempel S."/>
            <person name="Sturgill D."/>
            <person name="Sutton G."/>
            <person name="Sutton G.G."/>
            <person name="Tao W."/>
            <person name="Teichmann S."/>
            <person name="Tobari Y.N."/>
            <person name="Tomimura Y."/>
            <person name="Tsolas J.M."/>
            <person name="Valente V.L."/>
            <person name="Venter E."/>
            <person name="Venter J.C."/>
            <person name="Vicario S."/>
            <person name="Vieira F.G."/>
            <person name="Vilella A.J."/>
            <person name="Villasante A."/>
            <person name="Walenz B."/>
            <person name="Wang J."/>
            <person name="Wasserman M."/>
            <person name="Watts T."/>
            <person name="Wilson D."/>
            <person name="Wilson R.K."/>
            <person name="Wing R.A."/>
            <person name="Wolfner M.F."/>
            <person name="Wong A."/>
            <person name="Wong G.K."/>
            <person name="Wu C.I."/>
            <person name="Wu G."/>
            <person name="Yamamoto D."/>
            <person name="Yang H.P."/>
            <person name="Yang S.P."/>
            <person name="Yorke J.A."/>
            <person name="Yoshida K."/>
            <person name="Zdobnov E."/>
            <person name="Zhang P."/>
            <person name="Zhang Y."/>
            <person name="Zimin A.V."/>
            <person name="Baldwin J."/>
            <person name="Abdouelleil A."/>
            <person name="Abdulkadir J."/>
            <person name="Abebe A."/>
            <person name="Abera B."/>
            <person name="Abreu J."/>
            <person name="Acer S.C."/>
            <person name="Aftuck L."/>
            <person name="Alexander A."/>
            <person name="An P."/>
            <person name="Anderson E."/>
            <person name="Anderson S."/>
            <person name="Arachi H."/>
            <person name="Azer M."/>
            <person name="Bachantsang P."/>
            <person name="Barry A."/>
            <person name="Bayul T."/>
            <person name="Berlin A."/>
            <person name="Bessette D."/>
            <person name="Bloom T."/>
            <person name="Blye J."/>
            <person name="Boguslavskiy L."/>
            <person name="Bonnet C."/>
            <person name="Boukhgalter B."/>
            <person name="Bourzgui I."/>
            <person name="Brown A."/>
            <person name="Cahill P."/>
            <person name="Channer S."/>
            <person name="Cheshatsang Y."/>
            <person name="Chuda L."/>
            <person name="Citroen M."/>
            <person name="Collymore A."/>
            <person name="Cooke P."/>
            <person name="Costello M."/>
            <person name="D'Aco K."/>
            <person name="Daza R."/>
            <person name="De Haan G."/>
            <person name="DeGray S."/>
            <person name="DeMaso C."/>
            <person name="Dhargay N."/>
            <person name="Dooley K."/>
            <person name="Dooley E."/>
            <person name="Doricent M."/>
            <person name="Dorje P."/>
            <person name="Dorjee K."/>
            <person name="Dupes A."/>
            <person name="Elong R."/>
            <person name="Falk J."/>
            <person name="Farina A."/>
            <person name="Faro S."/>
            <person name="Ferguson D."/>
            <person name="Fisher S."/>
            <person name="Foley C.D."/>
            <person name="Franke A."/>
            <person name="Friedrich D."/>
            <person name="Gadbois L."/>
            <person name="Gearin G."/>
            <person name="Gearin C.R."/>
            <person name="Giannoukos G."/>
            <person name="Goode T."/>
            <person name="Graham J."/>
            <person name="Grandbois E."/>
            <person name="Grewal S."/>
            <person name="Gyaltsen K."/>
            <person name="Hafez N."/>
            <person name="Hagos B."/>
            <person name="Hall J."/>
            <person name="Henson C."/>
            <person name="Hollinger A."/>
            <person name="Honan T."/>
            <person name="Huard M.D."/>
            <person name="Hughes L."/>
            <person name="Hurhula B."/>
            <person name="Husby M.E."/>
            <person name="Kamat A."/>
            <person name="Kanga B."/>
            <person name="Kashin S."/>
            <person name="Khazanovich D."/>
            <person name="Kisner P."/>
            <person name="Lance K."/>
            <person name="Lara M."/>
            <person name="Lee W."/>
            <person name="Lennon N."/>
            <person name="Letendre F."/>
            <person name="LeVine R."/>
            <person name="Lipovsky A."/>
            <person name="Liu X."/>
            <person name="Liu J."/>
            <person name="Liu S."/>
            <person name="Lokyitsang T."/>
            <person name="Lokyitsang Y."/>
            <person name="Lubonja R."/>
            <person name="Lui A."/>
            <person name="MacDonald P."/>
            <person name="Magnisalis V."/>
            <person name="Maru K."/>
            <person name="Matthews C."/>
            <person name="McCusker W."/>
            <person name="McDonough S."/>
            <person name="Mehta T."/>
            <person name="Meldrim J."/>
            <person name="Meneus L."/>
            <person name="Mihai O."/>
            <person name="Mihalev A."/>
            <person name="Mihova T."/>
            <person name="Mittelman R."/>
            <person name="Mlenga V."/>
            <person name="Montmayeur A."/>
            <person name="Mulrain L."/>
            <person name="Navidi A."/>
            <person name="Naylor J."/>
            <person name="Negash T."/>
            <person name="Nguyen T."/>
            <person name="Nguyen N."/>
            <person name="Nicol R."/>
            <person name="Norbu C."/>
            <person name="Norbu N."/>
            <person name="Novod N."/>
            <person name="O'Neill B."/>
            <person name="Osman S."/>
            <person name="Markiewicz E."/>
            <person name="Oyono O.L."/>
            <person name="Patti C."/>
            <person name="Phunkhang P."/>
            <person name="Pierre F."/>
            <person name="Priest M."/>
            <person name="Raghuraman S."/>
            <person name="Rege F."/>
            <person name="Reyes R."/>
            <person name="Rise C."/>
            <person name="Rogov P."/>
            <person name="Ross K."/>
            <person name="Ryan E."/>
            <person name="Settipalli S."/>
            <person name="Shea T."/>
            <person name="Sherpa N."/>
            <person name="Shi L."/>
            <person name="Shih D."/>
            <person name="Sparrow T."/>
            <person name="Spaulding J."/>
            <person name="Stalker J."/>
            <person name="Stange-Thomann N."/>
            <person name="Stavropoulos S."/>
            <person name="Stone C."/>
            <person name="Strader C."/>
            <person name="Tesfaye S."/>
            <person name="Thomson T."/>
            <person name="Thoulutsang Y."/>
            <person name="Thoulutsang D."/>
            <person name="Topham K."/>
            <person name="Topping I."/>
            <person name="Tsamla T."/>
            <person name="Vassiliev H."/>
            <person name="Vo A."/>
            <person name="Wangchuk T."/>
            <person name="Wangdi T."/>
            <person name="Weiand M."/>
            <person name="Wilkinson J."/>
            <person name="Wilson A."/>
            <person name="Yadav S."/>
            <person name="Young G."/>
            <person name="Yu Q."/>
            <person name="Zembek L."/>
            <person name="Zhong D."/>
            <person name="Zimmer A."/>
            <person name="Zwirko Z."/>
            <person name="Jaffe D.B."/>
            <person name="Alvarez P."/>
            <person name="Brockman W."/>
            <person name="Butler J."/>
            <person name="Chin C."/>
            <person name="Gnerre S."/>
            <person name="Grabherr M."/>
            <person name="Kleber M."/>
            <person name="Mauceli E."/>
            <person name="MacCallum I."/>
        </authorList>
    </citation>
    <scope>NUCLEOTIDE SEQUENCE [LARGE SCALE GENOMIC DNA]</scope>
    <source>
        <strain evidence="4">Tucson 15010-1051.87</strain>
    </source>
</reference>
<dbReference type="InterPro" id="IPR013087">
    <property type="entry name" value="Znf_C2H2_type"/>
</dbReference>
<evidence type="ECO:0000256" key="1">
    <source>
        <dbReference type="SAM" id="MobiDB-lite"/>
    </source>
</evidence>
<dbReference type="SMART" id="SM00355">
    <property type="entry name" value="ZnF_C2H2"/>
    <property type="match status" value="4"/>
</dbReference>
<protein>
    <recommendedName>
        <fullName evidence="2">C2H2-type domain-containing protein</fullName>
    </recommendedName>
</protein>
<feature type="domain" description="C2H2-type" evidence="2">
    <location>
        <begin position="212"/>
        <end position="234"/>
    </location>
</feature>
<keyword evidence="4" id="KW-1185">Reference proteome</keyword>